<evidence type="ECO:0000256" key="3">
    <source>
        <dbReference type="ARBA" id="ARBA00022676"/>
    </source>
</evidence>
<reference evidence="10" key="1">
    <citation type="submission" date="2019-08" db="EMBL/GenBank/DDBJ databases">
        <authorList>
            <person name="Ashton P.M."/>
            <person name="Dallman T."/>
            <person name="Nair S."/>
            <person name="De Pinna E."/>
            <person name="Peters T."/>
            <person name="Grant K."/>
        </authorList>
    </citation>
    <scope>NUCLEOTIDE SEQUENCE</scope>
    <source>
        <strain evidence="10">275664</strain>
    </source>
</reference>
<keyword evidence="5" id="KW-0812">Transmembrane</keyword>
<dbReference type="CDD" id="cd00761">
    <property type="entry name" value="Glyco_tranf_GTA_type"/>
    <property type="match status" value="1"/>
</dbReference>
<dbReference type="Pfam" id="PF00535">
    <property type="entry name" value="Glycos_transf_2"/>
    <property type="match status" value="1"/>
</dbReference>
<dbReference type="InterPro" id="IPR001675">
    <property type="entry name" value="Glyco_trans_29"/>
</dbReference>
<evidence type="ECO:0000256" key="2">
    <source>
        <dbReference type="ARBA" id="ARBA00004308"/>
    </source>
</evidence>
<dbReference type="Gene3D" id="3.90.550.10">
    <property type="entry name" value="Spore Coat Polysaccharide Biosynthesis Protein SpsA, Chain A"/>
    <property type="match status" value="1"/>
</dbReference>
<dbReference type="PANTHER" id="PTHR22916:SF3">
    <property type="entry name" value="UDP-GLCNAC:BETAGAL BETA-1,3-N-ACETYLGLUCOSAMINYLTRANSFERASE-LIKE PROTEIN 1"/>
    <property type="match status" value="1"/>
</dbReference>
<keyword evidence="6" id="KW-1133">Transmembrane helix</keyword>
<evidence type="ECO:0000313" key="10">
    <source>
        <dbReference type="EMBL" id="ECQ5611188.1"/>
    </source>
</evidence>
<evidence type="ECO:0000256" key="7">
    <source>
        <dbReference type="ARBA" id="ARBA00023136"/>
    </source>
</evidence>
<keyword evidence="3" id="KW-0328">Glycosyltransferase</keyword>
<dbReference type="Pfam" id="PF00777">
    <property type="entry name" value="Glyco_transf_29"/>
    <property type="match status" value="1"/>
</dbReference>
<evidence type="ECO:0000256" key="5">
    <source>
        <dbReference type="ARBA" id="ARBA00022692"/>
    </source>
</evidence>
<keyword evidence="8" id="KW-0325">Glycoprotein</keyword>
<evidence type="ECO:0000256" key="4">
    <source>
        <dbReference type="ARBA" id="ARBA00022679"/>
    </source>
</evidence>
<protein>
    <submittedName>
        <fullName evidence="10">Glycosyltransferase</fullName>
    </submittedName>
</protein>
<dbReference type="GO" id="GO:0008373">
    <property type="term" value="F:sialyltransferase activity"/>
    <property type="evidence" value="ECO:0007669"/>
    <property type="project" value="InterPro"/>
</dbReference>
<comment type="subcellular location">
    <subcellularLocation>
        <location evidence="2">Endomembrane system</location>
    </subcellularLocation>
    <subcellularLocation>
        <location evidence="1">Membrane</location>
        <topology evidence="1">Single-pass membrane protein</topology>
    </subcellularLocation>
</comment>
<dbReference type="InterPro" id="IPR001173">
    <property type="entry name" value="Glyco_trans_2-like"/>
</dbReference>
<evidence type="ECO:0000256" key="1">
    <source>
        <dbReference type="ARBA" id="ARBA00004167"/>
    </source>
</evidence>
<dbReference type="Gene3D" id="3.90.1480.20">
    <property type="entry name" value="Glycosyl transferase family 29"/>
    <property type="match status" value="1"/>
</dbReference>
<sequence length="664" mass="76837">MNQIGVSIIVPCYNVADYVGKCLQSLCKQTLEEIEIIIINDGSTDGTHLVIEDFIKKNKTNSIQYYYKENGGYGSAVNLGIYHAKGEYIAICEPDDYVDEMYYEILYKIAKDENMEVVLYNGYIENRPYFSHLAIATYTSLKLNCILNLDERKNRFMFYNVGITLAIYKKEFLLTNQIVFPENCKVYQDVPFVAKVFSICKKIRYVMGAKYYYLRGRAEQSVANPSRFVDIIPAIKDLVEFLISNENKLLLDKAYVLGFAVAHLIGRYQISIACNALDTAEKIKNYIETVLCDDVILQLYSKNFLKNNGFNVDKVLIHEVDLNPVNYYSLPTIQNFSLQASYNEIISYMGLKLLFAQNENFSFNILKTLEWELSYFINIPMADPGEQIKEVCLKLLNSYNANILINKFPKLVAYISVLLNNSIEELTIPVPRLREDGAQILDWFYNRSAIKANLNTQTDLCKEIKDYFNQSEERFLSYIENKTICVVGNSPCELNKNKGCVIDNYDIVIRFNNYKTKGFEKDYGSKTNVWAVSPALETITTKDLSQFDFMISNDSSFYTSPFERSSIYKIMLLDLPFFQIQTLEFIKRTQLRTLSHGIVMLCYLLKHRERLKDFAYYGFSLEEQSQGISHYYNGDPSSGKILPFHNWNKEAKILQQINKELKQC</sequence>
<keyword evidence="7" id="KW-0472">Membrane</keyword>
<organism evidence="10">
    <name type="scientific">Campylobacter jejuni</name>
    <dbReference type="NCBI Taxonomy" id="197"/>
    <lineage>
        <taxon>Bacteria</taxon>
        <taxon>Pseudomonadati</taxon>
        <taxon>Campylobacterota</taxon>
        <taxon>Epsilonproteobacteria</taxon>
        <taxon>Campylobacterales</taxon>
        <taxon>Campylobacteraceae</taxon>
        <taxon>Campylobacter</taxon>
    </lineage>
</organism>
<dbReference type="GO" id="GO:0012505">
    <property type="term" value="C:endomembrane system"/>
    <property type="evidence" value="ECO:0007669"/>
    <property type="project" value="UniProtKB-SubCell"/>
</dbReference>
<evidence type="ECO:0000259" key="9">
    <source>
        <dbReference type="Pfam" id="PF00535"/>
    </source>
</evidence>
<dbReference type="GO" id="GO:0016020">
    <property type="term" value="C:membrane"/>
    <property type="evidence" value="ECO:0007669"/>
    <property type="project" value="UniProtKB-SubCell"/>
</dbReference>
<dbReference type="EMBL" id="AAKBNA010000010">
    <property type="protein sequence ID" value="ECQ5611188.1"/>
    <property type="molecule type" value="Genomic_DNA"/>
</dbReference>
<dbReference type="GO" id="GO:0016758">
    <property type="term" value="F:hexosyltransferase activity"/>
    <property type="evidence" value="ECO:0007669"/>
    <property type="project" value="UniProtKB-ARBA"/>
</dbReference>
<dbReference type="RefSeq" id="WP_072223088.1">
    <property type="nucleotide sequence ID" value="NZ_JAQORB010000005.1"/>
</dbReference>
<feature type="domain" description="Glycosyltransferase 2-like" evidence="9">
    <location>
        <begin position="7"/>
        <end position="126"/>
    </location>
</feature>
<comment type="caution">
    <text evidence="10">The sequence shown here is derived from an EMBL/GenBank/DDBJ whole genome shotgun (WGS) entry which is preliminary data.</text>
</comment>
<dbReference type="AlphaFoldDB" id="A0A5Y8W8Q5"/>
<proteinExistence type="predicted"/>
<evidence type="ECO:0000256" key="8">
    <source>
        <dbReference type="ARBA" id="ARBA00023180"/>
    </source>
</evidence>
<gene>
    <name evidence="10" type="ORF">FZK63_03440</name>
</gene>
<dbReference type="PANTHER" id="PTHR22916">
    <property type="entry name" value="GLYCOSYLTRANSFERASE"/>
    <property type="match status" value="1"/>
</dbReference>
<dbReference type="SUPFAM" id="SSF53448">
    <property type="entry name" value="Nucleotide-diphospho-sugar transferases"/>
    <property type="match status" value="1"/>
</dbReference>
<dbReference type="InterPro" id="IPR029044">
    <property type="entry name" value="Nucleotide-diphossugar_trans"/>
</dbReference>
<name>A0A5Y8W8Q5_CAMJU</name>
<dbReference type="InterPro" id="IPR038578">
    <property type="entry name" value="GT29-like_sf"/>
</dbReference>
<keyword evidence="4 10" id="KW-0808">Transferase</keyword>
<evidence type="ECO:0000256" key="6">
    <source>
        <dbReference type="ARBA" id="ARBA00022989"/>
    </source>
</evidence>
<accession>A0A5Y8W8Q5</accession>